<keyword evidence="3" id="KW-1185">Reference proteome</keyword>
<accession>A0AAE1B6P8</accession>
<dbReference type="EMBL" id="JAWDGP010000407">
    <property type="protein sequence ID" value="KAK3800874.1"/>
    <property type="molecule type" value="Genomic_DNA"/>
</dbReference>
<dbReference type="Proteomes" id="UP001283361">
    <property type="component" value="Unassembled WGS sequence"/>
</dbReference>
<name>A0AAE1B6P8_9GAST</name>
<proteinExistence type="predicted"/>
<protein>
    <submittedName>
        <fullName evidence="2">Uncharacterized protein</fullName>
    </submittedName>
</protein>
<feature type="non-terminal residue" evidence="2">
    <location>
        <position position="1"/>
    </location>
</feature>
<evidence type="ECO:0000313" key="2">
    <source>
        <dbReference type="EMBL" id="KAK3800874.1"/>
    </source>
</evidence>
<feature type="region of interest" description="Disordered" evidence="1">
    <location>
        <begin position="1"/>
        <end position="26"/>
    </location>
</feature>
<organism evidence="2 3">
    <name type="scientific">Elysia crispata</name>
    <name type="common">lettuce slug</name>
    <dbReference type="NCBI Taxonomy" id="231223"/>
    <lineage>
        <taxon>Eukaryota</taxon>
        <taxon>Metazoa</taxon>
        <taxon>Spiralia</taxon>
        <taxon>Lophotrochozoa</taxon>
        <taxon>Mollusca</taxon>
        <taxon>Gastropoda</taxon>
        <taxon>Heterobranchia</taxon>
        <taxon>Euthyneura</taxon>
        <taxon>Panpulmonata</taxon>
        <taxon>Sacoglossa</taxon>
        <taxon>Placobranchoidea</taxon>
        <taxon>Plakobranchidae</taxon>
        <taxon>Elysia</taxon>
    </lineage>
</organism>
<evidence type="ECO:0000313" key="3">
    <source>
        <dbReference type="Proteomes" id="UP001283361"/>
    </source>
</evidence>
<dbReference type="AlphaFoldDB" id="A0AAE1B6P8"/>
<evidence type="ECO:0000256" key="1">
    <source>
        <dbReference type="SAM" id="MobiDB-lite"/>
    </source>
</evidence>
<comment type="caution">
    <text evidence="2">The sequence shown here is derived from an EMBL/GenBank/DDBJ whole genome shotgun (WGS) entry which is preliminary data.</text>
</comment>
<sequence length="263" mass="28818">MCKIPGESTRTAISLDMSESGPPGPGVSSAIFRRVKSCADMVSKTKVELAKVLNRQTTFQEILKQKDEIIEDMDGKLGSPHAGLEGYDSKRRSDEIIEDMDGKFGSPHAGLEGYDSKRRSNEIIEDMDGKLGSPHAGLEGYDSKRRSCIVLCVRVCYCVKNEIIEDMDGKLGSPHAGLEGYDSKRRMRSSRTWTASWAVPTPVWRATTAREGRSVGVGVCQCVVVCVSVCVRVCYCVNNEIIEDMDGKLGSPHAGLEGYDSKR</sequence>
<gene>
    <name evidence="2" type="ORF">RRG08_003271</name>
</gene>
<reference evidence="2" key="1">
    <citation type="journal article" date="2023" name="G3 (Bethesda)">
        <title>A reference genome for the long-term kleptoplast-retaining sea slug Elysia crispata morphotype clarki.</title>
        <authorList>
            <person name="Eastman K.E."/>
            <person name="Pendleton A.L."/>
            <person name="Shaikh M.A."/>
            <person name="Suttiyut T."/>
            <person name="Ogas R."/>
            <person name="Tomko P."/>
            <person name="Gavelis G."/>
            <person name="Widhalm J.R."/>
            <person name="Wisecaver J.H."/>
        </authorList>
    </citation>
    <scope>NUCLEOTIDE SEQUENCE</scope>
    <source>
        <strain evidence="2">ECLA1</strain>
    </source>
</reference>